<evidence type="ECO:0000256" key="4">
    <source>
        <dbReference type="SAM" id="MobiDB-lite"/>
    </source>
</evidence>
<dbReference type="Pfam" id="PF16842">
    <property type="entry name" value="RRM_occluded"/>
    <property type="match status" value="1"/>
</dbReference>
<feature type="region of interest" description="Disordered" evidence="4">
    <location>
        <begin position="1304"/>
        <end position="1353"/>
    </location>
</feature>
<dbReference type="InterPro" id="IPR003107">
    <property type="entry name" value="HAT"/>
</dbReference>
<accession>A0AAN6QTH0</accession>
<feature type="compositionally biased region" description="Polar residues" evidence="4">
    <location>
        <begin position="161"/>
        <end position="171"/>
    </location>
</feature>
<feature type="region of interest" description="Disordered" evidence="4">
    <location>
        <begin position="1262"/>
        <end position="1287"/>
    </location>
</feature>
<feature type="compositionally biased region" description="Basic and acidic residues" evidence="4">
    <location>
        <begin position="1336"/>
        <end position="1353"/>
    </location>
</feature>
<keyword evidence="7" id="KW-1185">Reference proteome</keyword>
<dbReference type="PANTHER" id="PTHR24012">
    <property type="entry name" value="RNA BINDING PROTEIN"/>
    <property type="match status" value="1"/>
</dbReference>
<dbReference type="Pfam" id="PF00076">
    <property type="entry name" value="RRM_1"/>
    <property type="match status" value="3"/>
</dbReference>
<dbReference type="InterPro" id="IPR012677">
    <property type="entry name" value="Nucleotide-bd_a/b_plait_sf"/>
</dbReference>
<dbReference type="SUPFAM" id="SSF54928">
    <property type="entry name" value="RNA-binding domain, RBD"/>
    <property type="match status" value="2"/>
</dbReference>
<dbReference type="InterPro" id="IPR031766">
    <property type="entry name" value="RRM_occluded"/>
</dbReference>
<proteinExistence type="predicted"/>
<name>A0AAN6QTH0_9PEZI</name>
<feature type="region of interest" description="Disordered" evidence="4">
    <location>
        <begin position="1"/>
        <end position="123"/>
    </location>
</feature>
<feature type="region of interest" description="Disordered" evidence="4">
    <location>
        <begin position="1126"/>
        <end position="1157"/>
    </location>
</feature>
<reference evidence="6" key="1">
    <citation type="submission" date="2023-06" db="EMBL/GenBank/DDBJ databases">
        <title>Black Yeasts Isolated from many extreme environments.</title>
        <authorList>
            <person name="Coleine C."/>
            <person name="Stajich J.E."/>
            <person name="Selbmann L."/>
        </authorList>
    </citation>
    <scope>NUCLEOTIDE SEQUENCE</scope>
    <source>
        <strain evidence="6">CCFEE 5200</strain>
    </source>
</reference>
<comment type="caution">
    <text evidence="6">The sequence shown here is derived from an EMBL/GenBank/DDBJ whole genome shotgun (WGS) entry which is preliminary data.</text>
</comment>
<evidence type="ECO:0000313" key="6">
    <source>
        <dbReference type="EMBL" id="KAK0987400.1"/>
    </source>
</evidence>
<dbReference type="Gene3D" id="1.25.40.10">
    <property type="entry name" value="Tetratricopeptide repeat domain"/>
    <property type="match status" value="2"/>
</dbReference>
<dbReference type="SMART" id="SM00360">
    <property type="entry name" value="RRM"/>
    <property type="match status" value="4"/>
</dbReference>
<sequence>MDINSLLSPDTPPAAAEAGSSKAASNSTKRRKALRTPGGKRTSSALSQEVSRSPDHNVPTPKGRPLSSSMGHVRFDSSREPNIAEAAPGLRSVSHQQPAPTSQPTKSRDHSHSRGSSKSQPEIAHRPMFTQHAQMMADLVSTQVLQQSSRHESNDSEHPAETTQTHLSPSSIRPVRPAPVLRNTSGQSMADLTMAEAPAQTPPPRIFTSTALSDSESQAVTDLLAYLNANSYAYDSHVQLIGLLHKGFLAHLSNADSLDTNPTEEQSCGFITELRQAREAMDSRFALGETLLLEWLADEVLLAKTGEERITVTELFQKAVQDEPASVRLWQAYADWIQSNHAACNDLQGADQTGWAEEDKEMCRELFTKDMLVNVYEQAVAATQWRIDASHLLWTRHMELLQADLSAAPSATEYERVRDLYVQRLQTPHANMSETVQMLWPLVNHFEQANWEVIMEQVNSLADPARKQYGLREELELAVQRASEASDKDSLFAVLMTYLQWERKYLRRGAHGTDLCSAAYERALLHFPTYTEWWLDYIDHMISNGDAMAVLPLIERATRHCPWSGDLWAKRILRSDVEGKPHDEIEATKHRATNSGLLDVGGMEELLKVLQQWCSYLRRHAFSVTSDDRDDGLDAAEVAIASSLEDIEQAGKTVYGNDFQGDPLYRLETIQIKFLTEARRMSDARDIYRGLVPVHRASFDFWSKYYTWEVWMWGHARLSEKTRMETSDNGPHLATAVMREALSQRNLDQPEKVLDMYLNHFQQHESGVNLQTALIDAREFSKHLATRRAKEAAETAEAATLQQSAVPVAEPVTVNGGKRKANEEASNGEAHKKVKTGEVATSLDAPISANAQLKRDRENNTITARNLPYDVQETDIKKFFRGYGQTLSVSILQDQANDSASATVEFESPEDVLTAKTRNGKELSGREVRIHNGSQSTLYVTNYPAEYDEATIRGLFNSYGEIVSVRFPSLKFNSRRRFCYVNFLSGEMAKAAETAMDGQSLDGQHKLLAKIANPDAKKQRSGAQAEGRELFVKNIDRDVPDDEVKQFFGQYGEVVSMNLVKLVNNKRTGTGFIVFATVEEANAALAANNKPFHDRILHVEISANNAQGRAAPLDRAHKVDIVIKPNATSASPDPDGAHDARRGSDISMASAPPAMTDDAFRTTKERKIAIFHLPDTVNDARIRAAMEEYGPITKIQLRRQDNGAIVEFANVKDAFNVRQGVDCKGLGDGVKTGDVADLLKKVKGRQAEGGGVAFGAGGVGGSLRPGAVSRPGQQRGGGRRGGLGFKRGGGYGVSAKVDDGRFVKGEDGAPVKVEDGVTEAAGASNGVGKSNADFRAMLERSKAQAKPAEEKKA</sequence>
<dbReference type="SUPFAM" id="SSF48452">
    <property type="entry name" value="TPR-like"/>
    <property type="match status" value="1"/>
</dbReference>
<feature type="compositionally biased region" description="Polar residues" evidence="4">
    <location>
        <begin position="93"/>
        <end position="105"/>
    </location>
</feature>
<dbReference type="PROSITE" id="PS50102">
    <property type="entry name" value="RRM"/>
    <property type="match status" value="3"/>
</dbReference>
<keyword evidence="1" id="KW-0677">Repeat</keyword>
<feature type="compositionally biased region" description="Gly residues" evidence="4">
    <location>
        <begin position="1274"/>
        <end position="1287"/>
    </location>
</feature>
<organism evidence="6 7">
    <name type="scientific">Friedmanniomyces endolithicus</name>
    <dbReference type="NCBI Taxonomy" id="329885"/>
    <lineage>
        <taxon>Eukaryota</taxon>
        <taxon>Fungi</taxon>
        <taxon>Dikarya</taxon>
        <taxon>Ascomycota</taxon>
        <taxon>Pezizomycotina</taxon>
        <taxon>Dothideomycetes</taxon>
        <taxon>Dothideomycetidae</taxon>
        <taxon>Mycosphaerellales</taxon>
        <taxon>Teratosphaeriaceae</taxon>
        <taxon>Friedmanniomyces</taxon>
    </lineage>
</organism>
<gene>
    <name evidence="6" type="primary">PRP24_3</name>
    <name evidence="6" type="ORF">LTR91_009882</name>
</gene>
<evidence type="ECO:0000256" key="3">
    <source>
        <dbReference type="PROSITE-ProRule" id="PRU00176"/>
    </source>
</evidence>
<dbReference type="InterPro" id="IPR035979">
    <property type="entry name" value="RBD_domain_sf"/>
</dbReference>
<feature type="compositionally biased region" description="Polar residues" evidence="4">
    <location>
        <begin position="41"/>
        <end position="51"/>
    </location>
</feature>
<feature type="domain" description="RRM" evidence="5">
    <location>
        <begin position="1028"/>
        <end position="1104"/>
    </location>
</feature>
<keyword evidence="2 3" id="KW-0694">RNA-binding</keyword>
<feature type="domain" description="RRM" evidence="5">
    <location>
        <begin position="936"/>
        <end position="1014"/>
    </location>
</feature>
<dbReference type="CDD" id="cd00590">
    <property type="entry name" value="RRM_SF"/>
    <property type="match status" value="1"/>
</dbReference>
<dbReference type="EMBL" id="JAUJLE010000083">
    <property type="protein sequence ID" value="KAK0987400.1"/>
    <property type="molecule type" value="Genomic_DNA"/>
</dbReference>
<protein>
    <submittedName>
        <fullName evidence="6">Splicing factor</fullName>
    </submittedName>
</protein>
<dbReference type="GO" id="GO:0006396">
    <property type="term" value="P:RNA processing"/>
    <property type="evidence" value="ECO:0007669"/>
    <property type="project" value="InterPro"/>
</dbReference>
<dbReference type="InterPro" id="IPR011990">
    <property type="entry name" value="TPR-like_helical_dom_sf"/>
</dbReference>
<dbReference type="InterPro" id="IPR000504">
    <property type="entry name" value="RRM_dom"/>
</dbReference>
<feature type="region of interest" description="Disordered" evidence="4">
    <location>
        <begin position="143"/>
        <end position="177"/>
    </location>
</feature>
<dbReference type="Gene3D" id="3.30.70.330">
    <property type="match status" value="4"/>
</dbReference>
<evidence type="ECO:0000313" key="7">
    <source>
        <dbReference type="Proteomes" id="UP001175353"/>
    </source>
</evidence>
<feature type="compositionally biased region" description="Basic and acidic residues" evidence="4">
    <location>
        <begin position="149"/>
        <end position="160"/>
    </location>
</feature>
<evidence type="ECO:0000259" key="5">
    <source>
        <dbReference type="PROSITE" id="PS50102"/>
    </source>
</evidence>
<dbReference type="Proteomes" id="UP001175353">
    <property type="component" value="Unassembled WGS sequence"/>
</dbReference>
<dbReference type="GO" id="GO:0003723">
    <property type="term" value="F:RNA binding"/>
    <property type="evidence" value="ECO:0007669"/>
    <property type="project" value="UniProtKB-UniRule"/>
</dbReference>
<feature type="compositionally biased region" description="Basic and acidic residues" evidence="4">
    <location>
        <begin position="1135"/>
        <end position="1144"/>
    </location>
</feature>
<dbReference type="SMART" id="SM00386">
    <property type="entry name" value="HAT"/>
    <property type="match status" value="3"/>
</dbReference>
<evidence type="ECO:0000256" key="2">
    <source>
        <dbReference type="ARBA" id="ARBA00022884"/>
    </source>
</evidence>
<feature type="compositionally biased region" description="Basic and acidic residues" evidence="4">
    <location>
        <begin position="1304"/>
        <end position="1315"/>
    </location>
</feature>
<feature type="domain" description="RRM" evidence="5">
    <location>
        <begin position="860"/>
        <end position="935"/>
    </location>
</feature>
<evidence type="ECO:0000256" key="1">
    <source>
        <dbReference type="ARBA" id="ARBA00022737"/>
    </source>
</evidence>
<feature type="compositionally biased region" description="Low complexity" evidence="4">
    <location>
        <begin position="14"/>
        <end position="27"/>
    </location>
</feature>
<dbReference type="InterPro" id="IPR034397">
    <property type="entry name" value="Prp24_RRM1"/>
</dbReference>
<dbReference type="CDD" id="cd12296">
    <property type="entry name" value="RRM1_Prp24"/>
    <property type="match status" value="1"/>
</dbReference>